<organism evidence="1 2">
    <name type="scientific">Microcystis aeruginosa PCC 9806</name>
    <dbReference type="NCBI Taxonomy" id="1160282"/>
    <lineage>
        <taxon>Bacteria</taxon>
        <taxon>Bacillati</taxon>
        <taxon>Cyanobacteriota</taxon>
        <taxon>Cyanophyceae</taxon>
        <taxon>Oscillatoriophycideae</taxon>
        <taxon>Chroococcales</taxon>
        <taxon>Microcystaceae</taxon>
        <taxon>Microcystis</taxon>
    </lineage>
</organism>
<comment type="caution">
    <text evidence="1">The sequence shown here is derived from an EMBL/GenBank/DDBJ whole genome shotgun (WGS) entry which is preliminary data.</text>
</comment>
<evidence type="ECO:0000313" key="1">
    <source>
        <dbReference type="EMBL" id="CCI12988.1"/>
    </source>
</evidence>
<proteinExistence type="predicted"/>
<dbReference type="EMBL" id="CAIL01000066">
    <property type="protein sequence ID" value="CCI12988.1"/>
    <property type="molecule type" value="Genomic_DNA"/>
</dbReference>
<evidence type="ECO:0000313" key="2">
    <source>
        <dbReference type="Proteomes" id="UP000003273"/>
    </source>
</evidence>
<name>I4GT64_MICAE</name>
<dbReference type="HOGENOM" id="CLU_2554441_0_0_3"/>
<sequence length="82" mass="9215">MITFAYEIVKCLSDKTFSATLTEETISIDLVSKQKPEQPNQGKPISKAIDNSLILSAVGLLSRHFKCYQSIRIFTNCQGYLK</sequence>
<reference evidence="1 2" key="1">
    <citation type="submission" date="2012-04" db="EMBL/GenBank/DDBJ databases">
        <authorList>
            <person name="Genoscope - CEA"/>
        </authorList>
    </citation>
    <scope>NUCLEOTIDE SEQUENCE [LARGE SCALE GENOMIC DNA]</scope>
    <source>
        <strain evidence="1 2">9806</strain>
    </source>
</reference>
<dbReference type="AlphaFoldDB" id="I4GT64"/>
<accession>I4GT64</accession>
<protein>
    <submittedName>
        <fullName evidence="1">Uncharacterized protein</fullName>
    </submittedName>
</protein>
<gene>
    <name evidence="1" type="ORF">MICAE_1580025</name>
</gene>
<dbReference type="Proteomes" id="UP000003273">
    <property type="component" value="Unassembled WGS sequence"/>
</dbReference>